<dbReference type="Pfam" id="PF13416">
    <property type="entry name" value="SBP_bac_8"/>
    <property type="match status" value="1"/>
</dbReference>
<dbReference type="Gene3D" id="3.40.190.10">
    <property type="entry name" value="Periplasmic binding protein-like II"/>
    <property type="match status" value="1"/>
</dbReference>
<dbReference type="PANTHER" id="PTHR43649:SF29">
    <property type="entry name" value="OSMOPROTECTIVE COMPOUNDS-BINDING PROTEIN GGTB"/>
    <property type="match status" value="1"/>
</dbReference>
<evidence type="ECO:0000256" key="3">
    <source>
        <dbReference type="ARBA" id="ARBA00022448"/>
    </source>
</evidence>
<organism evidence="4 5">
    <name type="scientific">Horticoccus luteus</name>
    <dbReference type="NCBI Taxonomy" id="2862869"/>
    <lineage>
        <taxon>Bacteria</taxon>
        <taxon>Pseudomonadati</taxon>
        <taxon>Verrucomicrobiota</taxon>
        <taxon>Opitutia</taxon>
        <taxon>Opitutales</taxon>
        <taxon>Opitutaceae</taxon>
        <taxon>Horticoccus</taxon>
    </lineage>
</organism>
<accession>A0A8F9TW38</accession>
<dbReference type="InterPro" id="IPR050490">
    <property type="entry name" value="Bact_solute-bd_prot1"/>
</dbReference>
<dbReference type="EMBL" id="CP080507">
    <property type="protein sequence ID" value="QYM78647.1"/>
    <property type="molecule type" value="Genomic_DNA"/>
</dbReference>
<reference evidence="4" key="1">
    <citation type="submission" date="2021-08" db="EMBL/GenBank/DDBJ databases">
        <title>Genome of a novel bacterium of the phylum Verrucomicrobia, Oleiharenicola sp. KSB-15.</title>
        <authorList>
            <person name="Chung J.-H."/>
            <person name="Ahn J.-H."/>
            <person name="Yoon Y."/>
            <person name="Kim D.-Y."/>
            <person name="An S.-H."/>
            <person name="Park I."/>
            <person name="Yeon J."/>
        </authorList>
    </citation>
    <scope>NUCLEOTIDE SEQUENCE</scope>
    <source>
        <strain evidence="4">KSB-15</strain>
    </source>
</reference>
<evidence type="ECO:0000313" key="5">
    <source>
        <dbReference type="Proteomes" id="UP000825051"/>
    </source>
</evidence>
<dbReference type="SUPFAM" id="SSF53850">
    <property type="entry name" value="Periplasmic binding protein-like II"/>
    <property type="match status" value="1"/>
</dbReference>
<evidence type="ECO:0000256" key="2">
    <source>
        <dbReference type="ARBA" id="ARBA00008520"/>
    </source>
</evidence>
<protein>
    <submittedName>
        <fullName evidence="4">Extracellular solute-binding protein</fullName>
    </submittedName>
</protein>
<dbReference type="PANTHER" id="PTHR43649">
    <property type="entry name" value="ARABINOSE-BINDING PROTEIN-RELATED"/>
    <property type="match status" value="1"/>
</dbReference>
<sequence length="529" mass="59329">MKSRFGLIIFLLVFLVSAVTVARRVFAPTTDKRTVVRIAHWQLEAGVREAMAQVIKRYEAIHPEVHVIQMTIPDTMYQQWLQSQLAGGTCPEIIEYGFWYGRAADLQARYFTPLDSVLRKPNPYNQGTPLADVAWRDTFLDGLDNLDCYNAQMNQFFGVALCTASMRVFYNRDLLKRVTGKDEPPQDYRAFLRLCDEVKRYAAARNPNLIPVAAARDSVFRLVDYMLSAATMKSAYAADYLHRLRVDHVELGLAYLRGKWKYEQKDFMEGLEMGAQVAHELDPGALQMNRDGAMMKFASGDAVMFGSGSFDASSLKVLCDFPVGAFRIPVPAPDDPQFGDLIPGKMSDGRVTTGFSFYLLRGSPQSAQALDFLQYLTSEKGAQLFADQSGWLSGVVGVKPTEFSRQYYPEFDGYGTNGSFSLASGPDAFALFTKNLHYLVGPGGTPARFAAAMDEHLRRNIMNDVQRTTRDLIRNQNQQDVALAARRELEVIADDHSHDLALENSSGTLVEAKTYRFRRTQLAAEEKQP</sequence>
<keyword evidence="3" id="KW-0813">Transport</keyword>
<comment type="subcellular location">
    <subcellularLocation>
        <location evidence="1">Periplasm</location>
    </subcellularLocation>
</comment>
<dbReference type="RefSeq" id="WP_220161751.1">
    <property type="nucleotide sequence ID" value="NZ_CP080507.1"/>
</dbReference>
<proteinExistence type="inferred from homology"/>
<name>A0A8F9TW38_9BACT</name>
<dbReference type="InterPro" id="IPR006059">
    <property type="entry name" value="SBP"/>
</dbReference>
<dbReference type="AlphaFoldDB" id="A0A8F9TW38"/>
<evidence type="ECO:0000256" key="1">
    <source>
        <dbReference type="ARBA" id="ARBA00004418"/>
    </source>
</evidence>
<dbReference type="KEGG" id="ole:K0B96_15285"/>
<keyword evidence="5" id="KW-1185">Reference proteome</keyword>
<comment type="similarity">
    <text evidence="2">Belongs to the bacterial solute-binding protein 1 family.</text>
</comment>
<evidence type="ECO:0000313" key="4">
    <source>
        <dbReference type="EMBL" id="QYM78647.1"/>
    </source>
</evidence>
<gene>
    <name evidence="4" type="ORF">K0B96_15285</name>
</gene>
<dbReference type="GO" id="GO:0042597">
    <property type="term" value="C:periplasmic space"/>
    <property type="evidence" value="ECO:0007669"/>
    <property type="project" value="UniProtKB-SubCell"/>
</dbReference>
<dbReference type="Proteomes" id="UP000825051">
    <property type="component" value="Chromosome"/>
</dbReference>